<organism evidence="1">
    <name type="scientific">marine sediment metagenome</name>
    <dbReference type="NCBI Taxonomy" id="412755"/>
    <lineage>
        <taxon>unclassified sequences</taxon>
        <taxon>metagenomes</taxon>
        <taxon>ecological metagenomes</taxon>
    </lineage>
</organism>
<dbReference type="AlphaFoldDB" id="X1S4C2"/>
<dbReference type="EMBL" id="BARW01003035">
    <property type="protein sequence ID" value="GAI62639.1"/>
    <property type="molecule type" value="Genomic_DNA"/>
</dbReference>
<feature type="non-terminal residue" evidence="1">
    <location>
        <position position="1"/>
    </location>
</feature>
<reference evidence="1" key="1">
    <citation type="journal article" date="2014" name="Front. Microbiol.">
        <title>High frequency of phylogenetically diverse reductive dehalogenase-homologous genes in deep subseafloor sedimentary metagenomes.</title>
        <authorList>
            <person name="Kawai M."/>
            <person name="Futagami T."/>
            <person name="Toyoda A."/>
            <person name="Takaki Y."/>
            <person name="Nishi S."/>
            <person name="Hori S."/>
            <person name="Arai W."/>
            <person name="Tsubouchi T."/>
            <person name="Morono Y."/>
            <person name="Uchiyama I."/>
            <person name="Ito T."/>
            <person name="Fujiyama A."/>
            <person name="Inagaki F."/>
            <person name="Takami H."/>
        </authorList>
    </citation>
    <scope>NUCLEOTIDE SEQUENCE</scope>
    <source>
        <strain evidence="1">Expedition CK06-06</strain>
    </source>
</reference>
<evidence type="ECO:0000313" key="1">
    <source>
        <dbReference type="EMBL" id="GAI62639.1"/>
    </source>
</evidence>
<name>X1S4C2_9ZZZZ</name>
<accession>X1S4C2</accession>
<comment type="caution">
    <text evidence="1">The sequence shown here is derived from an EMBL/GenBank/DDBJ whole genome shotgun (WGS) entry which is preliminary data.</text>
</comment>
<proteinExistence type="predicted"/>
<sequence length="198" mass="22869">RCRYRYNWGGPKIHDHAQTIEVRDFARKAMLIVIRRSPTYYSQFLIGVDGNAPYAVSVNRRLSTVKEALDWLMPNLVRKAIEQGLGVKRQGDWYFIPTDKIPRRHKFGAHVPGSAPALKTNLLYRGVPLVFNDTQTRHRGGLLVYETIAGVNGPAPLVRENVTAPDHPKLHLEAWHIGVRNRSTPWRNERLRERRYDD</sequence>
<gene>
    <name evidence="1" type="ORF">S12H4_08005</name>
</gene>
<protein>
    <submittedName>
        <fullName evidence="1">Uncharacterized protein</fullName>
    </submittedName>
</protein>